<keyword evidence="6" id="KW-1185">Reference proteome</keyword>
<dbReference type="AlphaFoldDB" id="A0A561UP43"/>
<evidence type="ECO:0000256" key="3">
    <source>
        <dbReference type="ARBA" id="ARBA00022840"/>
    </source>
</evidence>
<dbReference type="RefSeq" id="WP_145907139.1">
    <property type="nucleotide sequence ID" value="NZ_BAAAMZ010000038.1"/>
</dbReference>
<dbReference type="GO" id="GO:0005524">
    <property type="term" value="F:ATP binding"/>
    <property type="evidence" value="ECO:0007669"/>
    <property type="project" value="UniProtKB-KW"/>
</dbReference>
<name>A0A561UP43_9ACTN</name>
<dbReference type="OrthoDB" id="9778567at2"/>
<evidence type="ECO:0000256" key="1">
    <source>
        <dbReference type="ARBA" id="ARBA00022741"/>
    </source>
</evidence>
<dbReference type="Proteomes" id="UP000317940">
    <property type="component" value="Unassembled WGS sequence"/>
</dbReference>
<dbReference type="InterPro" id="IPR029000">
    <property type="entry name" value="Cyclophilin-like_dom_sf"/>
</dbReference>
<evidence type="ECO:0000256" key="2">
    <source>
        <dbReference type="ARBA" id="ARBA00022801"/>
    </source>
</evidence>
<keyword evidence="2" id="KW-0378">Hydrolase</keyword>
<keyword evidence="1" id="KW-0547">Nucleotide-binding</keyword>
<dbReference type="InterPro" id="IPR010016">
    <property type="entry name" value="PxpB"/>
</dbReference>
<evidence type="ECO:0000313" key="5">
    <source>
        <dbReference type="EMBL" id="TWG01138.1"/>
    </source>
</evidence>
<dbReference type="EMBL" id="VIWT01000001">
    <property type="protein sequence ID" value="TWG01138.1"/>
    <property type="molecule type" value="Genomic_DNA"/>
</dbReference>
<dbReference type="Gene3D" id="3.30.1360.40">
    <property type="match status" value="1"/>
</dbReference>
<dbReference type="PANTHER" id="PTHR34698">
    <property type="entry name" value="5-OXOPROLINASE SUBUNIT B"/>
    <property type="match status" value="1"/>
</dbReference>
<reference evidence="5 6" key="1">
    <citation type="submission" date="2019-06" db="EMBL/GenBank/DDBJ databases">
        <title>Sequencing the genomes of 1000 actinobacteria strains.</title>
        <authorList>
            <person name="Klenk H.-P."/>
        </authorList>
    </citation>
    <scope>NUCLEOTIDE SEQUENCE [LARGE SCALE GENOMIC DNA]</scope>
    <source>
        <strain evidence="5 6">DSM 44826</strain>
    </source>
</reference>
<evidence type="ECO:0000259" key="4">
    <source>
        <dbReference type="SMART" id="SM00796"/>
    </source>
</evidence>
<dbReference type="SUPFAM" id="SSF50891">
    <property type="entry name" value="Cyclophilin-like"/>
    <property type="match status" value="1"/>
</dbReference>
<organism evidence="5 6">
    <name type="scientific">Kitasatospora viridis</name>
    <dbReference type="NCBI Taxonomy" id="281105"/>
    <lineage>
        <taxon>Bacteria</taxon>
        <taxon>Bacillati</taxon>
        <taxon>Actinomycetota</taxon>
        <taxon>Actinomycetes</taxon>
        <taxon>Kitasatosporales</taxon>
        <taxon>Streptomycetaceae</taxon>
        <taxon>Kitasatospora</taxon>
    </lineage>
</organism>
<comment type="caution">
    <text evidence="5">The sequence shown here is derived from an EMBL/GenBank/DDBJ whole genome shotgun (WGS) entry which is preliminary data.</text>
</comment>
<feature type="domain" description="Carboxyltransferase" evidence="4">
    <location>
        <begin position="5"/>
        <end position="196"/>
    </location>
</feature>
<dbReference type="PANTHER" id="PTHR34698:SF2">
    <property type="entry name" value="5-OXOPROLINASE SUBUNIT B"/>
    <property type="match status" value="1"/>
</dbReference>
<dbReference type="GO" id="GO:0016787">
    <property type="term" value="F:hydrolase activity"/>
    <property type="evidence" value="ECO:0007669"/>
    <property type="project" value="UniProtKB-KW"/>
</dbReference>
<dbReference type="Pfam" id="PF02682">
    <property type="entry name" value="CT_C_D"/>
    <property type="match status" value="1"/>
</dbReference>
<accession>A0A561UP43</accession>
<keyword evidence="3" id="KW-0067">ATP-binding</keyword>
<protein>
    <submittedName>
        <fullName evidence="5">KipI family sensor histidine kinase inhibitor</fullName>
    </submittedName>
</protein>
<dbReference type="Gene3D" id="2.40.100.10">
    <property type="entry name" value="Cyclophilin-like"/>
    <property type="match status" value="1"/>
</dbReference>
<dbReference type="SMART" id="SM00796">
    <property type="entry name" value="AHS1"/>
    <property type="match status" value="1"/>
</dbReference>
<proteinExistence type="predicted"/>
<sequence length="213" mass="22009">MGDGLTVRRVGEGALLLEVAGPERVAALYDRLLAARAAGTLGELTEIVPAARTVLLDGVAEPAALARRLADWTVAAVAAADGPLVDLPTVYDGPDLPEVAALWGVTVAEVVRRHSSLEHRVAFCGFAPGFAYLTGLPTELAVPRRATPRPAVPAGSVAVAGRYTGVYPGASPGGWQLLGRTAVPLWDTDREPAALLAPGVRVRFTPIQGGPDA</sequence>
<evidence type="ECO:0000313" key="6">
    <source>
        <dbReference type="Proteomes" id="UP000317940"/>
    </source>
</evidence>
<dbReference type="InterPro" id="IPR003833">
    <property type="entry name" value="CT_C_D"/>
</dbReference>
<gene>
    <name evidence="5" type="ORF">FHX73_115025</name>
</gene>